<dbReference type="PANTHER" id="PTHR30251">
    <property type="entry name" value="PILUS ASSEMBLY CHAPERONE"/>
    <property type="match status" value="1"/>
</dbReference>
<evidence type="ECO:0000256" key="1">
    <source>
        <dbReference type="ARBA" id="ARBA00004418"/>
    </source>
</evidence>
<comment type="subcellular location">
    <subcellularLocation>
        <location evidence="1">Periplasm</location>
    </subcellularLocation>
</comment>
<dbReference type="InterPro" id="IPR008962">
    <property type="entry name" value="PapD-like_sf"/>
</dbReference>
<dbReference type="InterPro" id="IPR013783">
    <property type="entry name" value="Ig-like_fold"/>
</dbReference>
<dbReference type="SUPFAM" id="SSF49354">
    <property type="entry name" value="PapD-like"/>
    <property type="match status" value="1"/>
</dbReference>
<sequence length="251" mass="26870">MISVNDAGFPRQLTGCLIVGMIALMMSLSVQASGIGLGLVRLIYNQQDEQATVPVRNTSSLAYLISSRISQSPDGHEQTPFIISPPLFRLEGNSQGMVRVVKSTSSLPTDRESVFYMTVAGIPASTPLSRTDSPGFVEGGIKFAYGSTIKLFYRPAGLSSTAPAAAKSVRFTREGANVRVENPSPYYVTFRDMHINGQSVKFGKKQPDMLAPFSSMIIPAGRVFPISQAGRVSWSAVVDMGAVVTASGILQ</sequence>
<dbReference type="OrthoDB" id="9131059at2"/>
<evidence type="ECO:0000256" key="3">
    <source>
        <dbReference type="ARBA" id="ARBA00022729"/>
    </source>
</evidence>
<dbReference type="InterPro" id="IPR016148">
    <property type="entry name" value="Pili_assmbl_chaperone_C"/>
</dbReference>
<dbReference type="InterPro" id="IPR050643">
    <property type="entry name" value="Periplasmic_pilus_chap"/>
</dbReference>
<comment type="similarity">
    <text evidence="2">Belongs to the periplasmic pilus chaperone family.</text>
</comment>
<name>A0A1C4GFA7_9ENTR</name>
<dbReference type="AlphaFoldDB" id="A0A1C4GFA7"/>
<keyword evidence="9" id="KW-1185">Reference proteome</keyword>
<gene>
    <name evidence="8" type="ORF">GA0061070_106510</name>
</gene>
<keyword evidence="3" id="KW-0732">Signal</keyword>
<evidence type="ECO:0000259" key="6">
    <source>
        <dbReference type="Pfam" id="PF00345"/>
    </source>
</evidence>
<dbReference type="InterPro" id="IPR036316">
    <property type="entry name" value="Pili_assmbl_chap_C_dom_sf"/>
</dbReference>
<dbReference type="GO" id="GO:0030288">
    <property type="term" value="C:outer membrane-bounded periplasmic space"/>
    <property type="evidence" value="ECO:0007669"/>
    <property type="project" value="InterPro"/>
</dbReference>
<dbReference type="SUPFAM" id="SSF49584">
    <property type="entry name" value="Periplasmic chaperone C-domain"/>
    <property type="match status" value="1"/>
</dbReference>
<dbReference type="Pfam" id="PF02753">
    <property type="entry name" value="PapD_C"/>
    <property type="match status" value="1"/>
</dbReference>
<protein>
    <submittedName>
        <fullName evidence="8">Pili assembly chaperone PapD, C-terminal domain</fullName>
    </submittedName>
</protein>
<dbReference type="Gene3D" id="2.60.40.10">
    <property type="entry name" value="Immunoglobulins"/>
    <property type="match status" value="2"/>
</dbReference>
<dbReference type="PRINTS" id="PR00969">
    <property type="entry name" value="CHAPERONPILI"/>
</dbReference>
<dbReference type="EMBL" id="FMBC01000065">
    <property type="protein sequence ID" value="SCC66902.1"/>
    <property type="molecule type" value="Genomic_DNA"/>
</dbReference>
<dbReference type="InterPro" id="IPR001829">
    <property type="entry name" value="Pili_assmbl_chaperone_bac"/>
</dbReference>
<feature type="domain" description="Pili assembly chaperone N-terminal" evidence="6">
    <location>
        <begin position="35"/>
        <end position="158"/>
    </location>
</feature>
<evidence type="ECO:0000256" key="4">
    <source>
        <dbReference type="ARBA" id="ARBA00022764"/>
    </source>
</evidence>
<evidence type="ECO:0000313" key="8">
    <source>
        <dbReference type="EMBL" id="SCC66902.1"/>
    </source>
</evidence>
<dbReference type="GO" id="GO:0071555">
    <property type="term" value="P:cell wall organization"/>
    <property type="evidence" value="ECO:0007669"/>
    <property type="project" value="InterPro"/>
</dbReference>
<evidence type="ECO:0000256" key="5">
    <source>
        <dbReference type="ARBA" id="ARBA00023186"/>
    </source>
</evidence>
<dbReference type="Proteomes" id="UP000198515">
    <property type="component" value="Unassembled WGS sequence"/>
</dbReference>
<dbReference type="InterPro" id="IPR016147">
    <property type="entry name" value="Pili_assmbl_chaperone_N"/>
</dbReference>
<evidence type="ECO:0000259" key="7">
    <source>
        <dbReference type="Pfam" id="PF02753"/>
    </source>
</evidence>
<accession>A0A1C4GFA7</accession>
<dbReference type="PANTHER" id="PTHR30251:SF0">
    <property type="entry name" value="FIMBRIAL CHAPERONE PROTEIN ELFD-RELATED"/>
    <property type="match status" value="1"/>
</dbReference>
<keyword evidence="4" id="KW-0574">Periplasm</keyword>
<evidence type="ECO:0000256" key="2">
    <source>
        <dbReference type="ARBA" id="ARBA00007399"/>
    </source>
</evidence>
<dbReference type="RefSeq" id="WP_090138472.1">
    <property type="nucleotide sequence ID" value="NZ_FMBC01000065.1"/>
</dbReference>
<feature type="domain" description="Pili assembly chaperone C-terminal" evidence="7">
    <location>
        <begin position="180"/>
        <end position="244"/>
    </location>
</feature>
<keyword evidence="5" id="KW-0143">Chaperone</keyword>
<evidence type="ECO:0000313" key="9">
    <source>
        <dbReference type="Proteomes" id="UP000198515"/>
    </source>
</evidence>
<reference evidence="9" key="1">
    <citation type="submission" date="2016-08" db="EMBL/GenBank/DDBJ databases">
        <authorList>
            <person name="Varghese N."/>
            <person name="Submissions Spin"/>
        </authorList>
    </citation>
    <scope>NUCLEOTIDE SEQUENCE [LARGE SCALE GENOMIC DNA]</scope>
    <source>
        <strain evidence="9">REICA_142</strain>
    </source>
</reference>
<organism evidence="8 9">
    <name type="scientific">Kosakonia oryziphila</name>
    <dbReference type="NCBI Taxonomy" id="1005667"/>
    <lineage>
        <taxon>Bacteria</taxon>
        <taxon>Pseudomonadati</taxon>
        <taxon>Pseudomonadota</taxon>
        <taxon>Gammaproteobacteria</taxon>
        <taxon>Enterobacterales</taxon>
        <taxon>Enterobacteriaceae</taxon>
        <taxon>Kosakonia</taxon>
    </lineage>
</organism>
<dbReference type="Pfam" id="PF00345">
    <property type="entry name" value="PapD_N"/>
    <property type="match status" value="1"/>
</dbReference>
<proteinExistence type="inferred from homology"/>